<organism evidence="12 13">
    <name type="scientific">Dictyostelium purpureum</name>
    <name type="common">Slime mold</name>
    <dbReference type="NCBI Taxonomy" id="5786"/>
    <lineage>
        <taxon>Eukaryota</taxon>
        <taxon>Amoebozoa</taxon>
        <taxon>Evosea</taxon>
        <taxon>Eumycetozoa</taxon>
        <taxon>Dictyostelia</taxon>
        <taxon>Dictyosteliales</taxon>
        <taxon>Dictyosteliaceae</taxon>
        <taxon>Dictyostelium</taxon>
    </lineage>
</organism>
<dbReference type="InterPro" id="IPR000719">
    <property type="entry name" value="Prot_kinase_dom"/>
</dbReference>
<dbReference type="RefSeq" id="XP_003284746.1">
    <property type="nucleotide sequence ID" value="XM_003284698.1"/>
</dbReference>
<protein>
    <recommendedName>
        <fullName evidence="6">mitogen-activated protein kinase kinase</fullName>
        <ecNumber evidence="6">2.7.12.2</ecNumber>
    </recommendedName>
</protein>
<dbReference type="KEGG" id="dpp:DICPUDRAFT_75685"/>
<dbReference type="InParanoid" id="F0ZBD6"/>
<feature type="region of interest" description="Disordered" evidence="10">
    <location>
        <begin position="85"/>
        <end position="108"/>
    </location>
</feature>
<dbReference type="GO" id="GO:0004708">
    <property type="term" value="F:MAP kinase kinase activity"/>
    <property type="evidence" value="ECO:0000318"/>
    <property type="project" value="GO_Central"/>
</dbReference>
<comment type="catalytic activity">
    <reaction evidence="8">
        <text>L-threonyl-[protein] + ATP = O-phospho-L-threonyl-[protein] + ADP + H(+)</text>
        <dbReference type="Rhea" id="RHEA:46608"/>
        <dbReference type="Rhea" id="RHEA-COMP:11060"/>
        <dbReference type="Rhea" id="RHEA-COMP:11605"/>
        <dbReference type="ChEBI" id="CHEBI:15378"/>
        <dbReference type="ChEBI" id="CHEBI:30013"/>
        <dbReference type="ChEBI" id="CHEBI:30616"/>
        <dbReference type="ChEBI" id="CHEBI:61977"/>
        <dbReference type="ChEBI" id="CHEBI:456216"/>
        <dbReference type="EC" id="2.7.12.2"/>
    </reaction>
</comment>
<dbReference type="Gene3D" id="1.10.510.10">
    <property type="entry name" value="Transferase(Phosphotransferase) domain 1"/>
    <property type="match status" value="2"/>
</dbReference>
<dbReference type="Proteomes" id="UP000001064">
    <property type="component" value="Unassembled WGS sequence"/>
</dbReference>
<dbReference type="PANTHER" id="PTHR48013">
    <property type="entry name" value="DUAL SPECIFICITY MITOGEN-ACTIVATED PROTEIN KINASE KINASE 5-RELATED"/>
    <property type="match status" value="1"/>
</dbReference>
<comment type="catalytic activity">
    <reaction evidence="7">
        <text>L-seryl-[protein] + ATP = O-phospho-L-seryl-[protein] + ADP + H(+)</text>
        <dbReference type="Rhea" id="RHEA:17989"/>
        <dbReference type="Rhea" id="RHEA-COMP:9863"/>
        <dbReference type="Rhea" id="RHEA-COMP:11604"/>
        <dbReference type="ChEBI" id="CHEBI:15378"/>
        <dbReference type="ChEBI" id="CHEBI:29999"/>
        <dbReference type="ChEBI" id="CHEBI:30616"/>
        <dbReference type="ChEBI" id="CHEBI:83421"/>
        <dbReference type="ChEBI" id="CHEBI:456216"/>
        <dbReference type="EC" id="2.7.12.2"/>
    </reaction>
</comment>
<evidence type="ECO:0000256" key="2">
    <source>
        <dbReference type="ARBA" id="ARBA00022741"/>
    </source>
</evidence>
<dbReference type="FunFam" id="1.10.510.10:FF:002683">
    <property type="match status" value="1"/>
</dbReference>
<evidence type="ECO:0000256" key="4">
    <source>
        <dbReference type="ARBA" id="ARBA00022840"/>
    </source>
</evidence>
<dbReference type="STRING" id="5786.F0ZBD6"/>
<dbReference type="VEuPathDB" id="AmoebaDB:DICPUDRAFT_75685"/>
<dbReference type="eggNOG" id="KOG0603">
    <property type="taxonomic scope" value="Eukaryota"/>
</dbReference>
<sequence length="1438" mass="170485">MDEYKIKKIISNNYGRLVLLVEDKDEKFFICKVLLNDENSKIELKSLIRFSQEKYSHLNIIKYRKHFMVNQNDIDLLINNSNIDNGNKSSNNSDNSNNSSNNSSNSDTINDNNEKICIVTDYYNHNDLSKVLFLDSFRNNRLSTRDFLPIFLRVLIALAEFEKLDSFHRDIKPENLFIQKVYIDGNKENIQENNVYYDFFIGDFGTFKEVSTVCSYTMAIGTNSFIAPDLFKKSSYDIKADIYSLGKTMAYVTDKLLFRRGVVNRVYDILLQKMVSETAEERPFPSQLIHFILNEYSFLKNHKDFIECYKSPVFYKCLDIIKSKNYNILNNREPLTINCLIESNNNSEDDSENKSYNINHFYGFYGDSNKYYNNTNTSNNNSNNNKVGYTVSFSSSIETSTFFDPIDQSDSHKTFSLPVPSTSSSSSDIPDPSLLSLHNSDKPLYQCIGINRGHSSTLYVLVKNNLNNNNKNNNNDNSPENILNIIKFNNIYAFHMKSIKSTLRLIKSSILRKYISVRYCTVNGNVHFYDDFLKYEEPDDFLEDGGMIIFPMDHKISSILRSENQDSKDDKSNQELKWMLGLHLLLIMYILENKIDKSSELHANFYYFFYYFTSINQYYFDEENKLKANLVSSPKDCCARTKKEVLSEIVNDHLNDPILKTIVEKTSNESSNLWSTETALKFLYDSIKEIQKENNEPYPLLSSYFKDIEDYNIGSKQLGFVKDFLYTNNHTYRVINEEITFEYIDPILKNDFFYFKCCLELDGNYYLVKQFNYTSTYLNAKREKTIHKQNFQVYDQYIDANQLIYFIYKFPSSVTIKNSKIIEIESLNNKNYYDINNDVNFLFRDFIIQFYQYLKDIDHNNLMFVCKRFYYFFTTQDTLVIDYFTNFERILFGRCPEVKHNFNQFIIYFYNLKELRCLYNCDSIYSYIKCKIIEQKNYIKYPNLDSMVVLRFGIKTYQLIDIFPIYKHLKNDDQSLILILKEDGSPNYFICFYNKRNIESKNKYSLKTYKAYSSLEESLKIQFPEFTIHNQSKFFHFYKYTESFLTDVVNQLTTVENFFGDYTKEQEIGLLLYFIYILKSISNFEELSEPFLIEDRFFIMNDGKKNYFYIDLYFYLEKYSKNLGWNNYLYSIENLNNKHFLNPIKEYFQMNQELILKKKLCKDLFDCEWVSSIKPIYVRIKSVLNSKISEVIYNKKSYIQKMVGKGYNCDEHNIYCYIVSNIKSMEEYPSNIVKYHTSYSLNGNSYIVIDKCKGDLKNILDSKLYLNENEMVILLYDLICSLKQLNQFDIVHRDIKPANVLMDKNGKYLLADFELSVVQNNKDVTTGKEVKYFKRSLYDRDGTIHFQSPEIYSLEYRSKYLDNNHNYKMDIYSVGSIFLELLFSFESNVIKKKLDYNQDTFSNLKIIAGKMTLFHYDERIDLLNLEQLFNKSFPNFKR</sequence>
<dbReference type="PANTHER" id="PTHR48013:SF9">
    <property type="entry name" value="DUAL SPECIFICITY MITOGEN-ACTIVATED PROTEIN KINASE KINASE 5"/>
    <property type="match status" value="1"/>
</dbReference>
<dbReference type="OrthoDB" id="4062651at2759"/>
<name>F0ZBD6_DICPU</name>
<evidence type="ECO:0000256" key="3">
    <source>
        <dbReference type="ARBA" id="ARBA00022777"/>
    </source>
</evidence>
<dbReference type="PROSITE" id="PS50011">
    <property type="entry name" value="PROTEIN_KINASE_DOM"/>
    <property type="match status" value="2"/>
</dbReference>
<evidence type="ECO:0000256" key="10">
    <source>
        <dbReference type="SAM" id="MobiDB-lite"/>
    </source>
</evidence>
<dbReference type="SUPFAM" id="SSF56112">
    <property type="entry name" value="Protein kinase-like (PK-like)"/>
    <property type="match status" value="2"/>
</dbReference>
<evidence type="ECO:0000256" key="6">
    <source>
        <dbReference type="ARBA" id="ARBA00038999"/>
    </source>
</evidence>
<evidence type="ECO:0000256" key="1">
    <source>
        <dbReference type="ARBA" id="ARBA00022679"/>
    </source>
</evidence>
<proteinExistence type="inferred from homology"/>
<keyword evidence="3" id="KW-0418">Kinase</keyword>
<feature type="domain" description="Protein kinase" evidence="11">
    <location>
        <begin position="1"/>
        <end position="314"/>
    </location>
</feature>
<dbReference type="OMA" id="VIIQEYT"/>
<accession>F0ZBD6</accession>
<dbReference type="GeneID" id="10506700"/>
<dbReference type="Pfam" id="PF00069">
    <property type="entry name" value="Pkinase"/>
    <property type="match status" value="2"/>
</dbReference>
<evidence type="ECO:0000256" key="7">
    <source>
        <dbReference type="ARBA" id="ARBA00049014"/>
    </source>
</evidence>
<dbReference type="EC" id="2.7.12.2" evidence="6"/>
<comment type="catalytic activity">
    <reaction evidence="9">
        <text>L-tyrosyl-[protein] + ATP = O-phospho-L-tyrosyl-[protein] + ADP + H(+)</text>
        <dbReference type="Rhea" id="RHEA:10596"/>
        <dbReference type="Rhea" id="RHEA-COMP:10136"/>
        <dbReference type="Rhea" id="RHEA-COMP:20101"/>
        <dbReference type="ChEBI" id="CHEBI:15378"/>
        <dbReference type="ChEBI" id="CHEBI:30616"/>
        <dbReference type="ChEBI" id="CHEBI:46858"/>
        <dbReference type="ChEBI" id="CHEBI:61978"/>
        <dbReference type="ChEBI" id="CHEBI:456216"/>
        <dbReference type="EC" id="2.7.12.2"/>
    </reaction>
</comment>
<evidence type="ECO:0000256" key="9">
    <source>
        <dbReference type="ARBA" id="ARBA00051693"/>
    </source>
</evidence>
<reference evidence="13" key="1">
    <citation type="journal article" date="2011" name="Genome Biol.">
        <title>Comparative genomics of the social amoebae Dictyostelium discoideum and Dictyostelium purpureum.</title>
        <authorList>
            <consortium name="US DOE Joint Genome Institute (JGI-PGF)"/>
            <person name="Sucgang R."/>
            <person name="Kuo A."/>
            <person name="Tian X."/>
            <person name="Salerno W."/>
            <person name="Parikh A."/>
            <person name="Feasley C.L."/>
            <person name="Dalin E."/>
            <person name="Tu H."/>
            <person name="Huang E."/>
            <person name="Barry K."/>
            <person name="Lindquist E."/>
            <person name="Shapiro H."/>
            <person name="Bruce D."/>
            <person name="Schmutz J."/>
            <person name="Salamov A."/>
            <person name="Fey P."/>
            <person name="Gaudet P."/>
            <person name="Anjard C."/>
            <person name="Babu M.M."/>
            <person name="Basu S."/>
            <person name="Bushmanova Y."/>
            <person name="van der Wel H."/>
            <person name="Katoh-Kurasawa M."/>
            <person name="Dinh C."/>
            <person name="Coutinho P.M."/>
            <person name="Saito T."/>
            <person name="Elias M."/>
            <person name="Schaap P."/>
            <person name="Kay R.R."/>
            <person name="Henrissat B."/>
            <person name="Eichinger L."/>
            <person name="Rivero F."/>
            <person name="Putnam N.H."/>
            <person name="West C.M."/>
            <person name="Loomis W.F."/>
            <person name="Chisholm R.L."/>
            <person name="Shaulsky G."/>
            <person name="Strassmann J.E."/>
            <person name="Queller D.C."/>
            <person name="Kuspa A."/>
            <person name="Grigoriev I.V."/>
        </authorList>
    </citation>
    <scope>NUCLEOTIDE SEQUENCE [LARGE SCALE GENOMIC DNA]</scope>
    <source>
        <strain evidence="13">QSDP1</strain>
    </source>
</reference>
<dbReference type="eggNOG" id="KOG1033">
    <property type="taxonomic scope" value="Eukaryota"/>
</dbReference>
<keyword evidence="4" id="KW-0067">ATP-binding</keyword>
<feature type="domain" description="Protein kinase" evidence="11">
    <location>
        <begin position="1177"/>
        <end position="1438"/>
    </location>
</feature>
<dbReference type="PROSITE" id="PS00108">
    <property type="entry name" value="PROTEIN_KINASE_ST"/>
    <property type="match status" value="1"/>
</dbReference>
<keyword evidence="13" id="KW-1185">Reference proteome</keyword>
<dbReference type="EMBL" id="GL870970">
    <property type="protein sequence ID" value="EGC38755.1"/>
    <property type="molecule type" value="Genomic_DNA"/>
</dbReference>
<evidence type="ECO:0000256" key="8">
    <source>
        <dbReference type="ARBA" id="ARBA00049299"/>
    </source>
</evidence>
<keyword evidence="1" id="KW-0808">Transferase</keyword>
<evidence type="ECO:0000259" key="11">
    <source>
        <dbReference type="PROSITE" id="PS50011"/>
    </source>
</evidence>
<dbReference type="GO" id="GO:0000165">
    <property type="term" value="P:MAPK cascade"/>
    <property type="evidence" value="ECO:0000318"/>
    <property type="project" value="GO_Central"/>
</dbReference>
<keyword evidence="2" id="KW-0547">Nucleotide-binding</keyword>
<dbReference type="SMART" id="SM00220">
    <property type="entry name" value="S_TKc"/>
    <property type="match status" value="1"/>
</dbReference>
<gene>
    <name evidence="12" type="ORF">DICPUDRAFT_75685</name>
</gene>
<dbReference type="InterPro" id="IPR011009">
    <property type="entry name" value="Kinase-like_dom_sf"/>
</dbReference>
<dbReference type="GO" id="GO:0005524">
    <property type="term" value="F:ATP binding"/>
    <property type="evidence" value="ECO:0007669"/>
    <property type="project" value="UniProtKB-KW"/>
</dbReference>
<dbReference type="InterPro" id="IPR008271">
    <property type="entry name" value="Ser/Thr_kinase_AS"/>
</dbReference>
<comment type="similarity">
    <text evidence="5">Belongs to the protein kinase superfamily. STE Ser/Thr protein kinase family. MAP kinase kinase subfamily.</text>
</comment>
<evidence type="ECO:0000313" key="12">
    <source>
        <dbReference type="EMBL" id="EGC38755.1"/>
    </source>
</evidence>
<evidence type="ECO:0000313" key="13">
    <source>
        <dbReference type="Proteomes" id="UP000001064"/>
    </source>
</evidence>
<evidence type="ECO:0000256" key="5">
    <source>
        <dbReference type="ARBA" id="ARBA00038035"/>
    </source>
</evidence>